<dbReference type="EMBL" id="GBXM01087695">
    <property type="protein sequence ID" value="JAH20882.1"/>
    <property type="molecule type" value="Transcribed_RNA"/>
</dbReference>
<reference evidence="2" key="1">
    <citation type="submission" date="2014-11" db="EMBL/GenBank/DDBJ databases">
        <authorList>
            <person name="Amaro Gonzalez C."/>
        </authorList>
    </citation>
    <scope>NUCLEOTIDE SEQUENCE</scope>
</reference>
<feature type="region of interest" description="Disordered" evidence="1">
    <location>
        <begin position="14"/>
        <end position="45"/>
    </location>
</feature>
<reference evidence="2" key="2">
    <citation type="journal article" date="2015" name="Fish Shellfish Immunol.">
        <title>Early steps in the European eel (Anguilla anguilla)-Vibrio vulnificus interaction in the gills: Role of the RtxA13 toxin.</title>
        <authorList>
            <person name="Callol A."/>
            <person name="Pajuelo D."/>
            <person name="Ebbesson L."/>
            <person name="Teles M."/>
            <person name="MacKenzie S."/>
            <person name="Amaro C."/>
        </authorList>
    </citation>
    <scope>NUCLEOTIDE SEQUENCE</scope>
</reference>
<protein>
    <submittedName>
        <fullName evidence="2">Uncharacterized protein</fullName>
    </submittedName>
</protein>
<evidence type="ECO:0000313" key="2">
    <source>
        <dbReference type="EMBL" id="JAH20882.1"/>
    </source>
</evidence>
<evidence type="ECO:0000256" key="1">
    <source>
        <dbReference type="SAM" id="MobiDB-lite"/>
    </source>
</evidence>
<dbReference type="AlphaFoldDB" id="A0A0E9QWP9"/>
<proteinExistence type="predicted"/>
<organism evidence="2">
    <name type="scientific">Anguilla anguilla</name>
    <name type="common">European freshwater eel</name>
    <name type="synonym">Muraena anguilla</name>
    <dbReference type="NCBI Taxonomy" id="7936"/>
    <lineage>
        <taxon>Eukaryota</taxon>
        <taxon>Metazoa</taxon>
        <taxon>Chordata</taxon>
        <taxon>Craniata</taxon>
        <taxon>Vertebrata</taxon>
        <taxon>Euteleostomi</taxon>
        <taxon>Actinopterygii</taxon>
        <taxon>Neopterygii</taxon>
        <taxon>Teleostei</taxon>
        <taxon>Anguilliformes</taxon>
        <taxon>Anguillidae</taxon>
        <taxon>Anguilla</taxon>
    </lineage>
</organism>
<sequence length="45" mass="4987">MGFPLPRCPSDPHLSLLGLSKNGELMPDSETEGDIKDEPLKLNFF</sequence>
<feature type="compositionally biased region" description="Basic and acidic residues" evidence="1">
    <location>
        <begin position="33"/>
        <end position="45"/>
    </location>
</feature>
<name>A0A0E9QWP9_ANGAN</name>
<accession>A0A0E9QWP9</accession>